<dbReference type="PANTHER" id="PTHR30349">
    <property type="entry name" value="PHAGE INTEGRASE-RELATED"/>
    <property type="match status" value="1"/>
</dbReference>
<evidence type="ECO:0000256" key="9">
    <source>
        <dbReference type="ARBA" id="ARBA00023172"/>
    </source>
</evidence>
<gene>
    <name evidence="14" type="ORF">BR63_19095</name>
</gene>
<evidence type="ECO:0000256" key="7">
    <source>
        <dbReference type="ARBA" id="ARBA00022908"/>
    </source>
</evidence>
<keyword evidence="9" id="KW-0233">DNA recombination</keyword>
<evidence type="ECO:0000256" key="3">
    <source>
        <dbReference type="ARBA" id="ARBA00008857"/>
    </source>
</evidence>
<feature type="domain" description="Tyr recombinase" evidence="12">
    <location>
        <begin position="147"/>
        <end position="321"/>
    </location>
</feature>
<dbReference type="OrthoDB" id="9771888at2"/>
<keyword evidence="15" id="KW-1185">Reference proteome</keyword>
<dbReference type="GO" id="GO:0007059">
    <property type="term" value="P:chromosome segregation"/>
    <property type="evidence" value="ECO:0007669"/>
    <property type="project" value="UniProtKB-KW"/>
</dbReference>
<accession>A0A7G6E7Y6</accession>
<dbReference type="RefSeq" id="WP_034425030.1">
    <property type="nucleotide sequence ID" value="NZ_CP045798.1"/>
</dbReference>
<keyword evidence="10" id="KW-0131">Cell cycle</keyword>
<dbReference type="SUPFAM" id="SSF56349">
    <property type="entry name" value="DNA breaking-rejoining enzymes"/>
    <property type="match status" value="1"/>
</dbReference>
<dbReference type="InterPro" id="IPR010998">
    <property type="entry name" value="Integrase_recombinase_N"/>
</dbReference>
<evidence type="ECO:0000256" key="4">
    <source>
        <dbReference type="ARBA" id="ARBA00022490"/>
    </source>
</evidence>
<comment type="function">
    <text evidence="1">Site-specific tyrosine recombinase, which acts by catalyzing the cutting and rejoining of the recombining DNA molecules.</text>
</comment>
<dbReference type="InterPro" id="IPR013762">
    <property type="entry name" value="Integrase-like_cat_sf"/>
</dbReference>
<dbReference type="GO" id="GO:0015074">
    <property type="term" value="P:DNA integration"/>
    <property type="evidence" value="ECO:0007669"/>
    <property type="project" value="UniProtKB-KW"/>
</dbReference>
<dbReference type="Pfam" id="PF02899">
    <property type="entry name" value="Phage_int_SAM_1"/>
    <property type="match status" value="1"/>
</dbReference>
<dbReference type="PROSITE" id="PS51898">
    <property type="entry name" value="TYR_RECOMBINASE"/>
    <property type="match status" value="1"/>
</dbReference>
<evidence type="ECO:0000256" key="8">
    <source>
        <dbReference type="ARBA" id="ARBA00023125"/>
    </source>
</evidence>
<evidence type="ECO:0000256" key="11">
    <source>
        <dbReference type="PROSITE-ProRule" id="PRU01248"/>
    </source>
</evidence>
<dbReference type="GO" id="GO:0006310">
    <property type="term" value="P:DNA recombination"/>
    <property type="evidence" value="ECO:0007669"/>
    <property type="project" value="UniProtKB-KW"/>
</dbReference>
<dbReference type="KEGG" id="tfr:BR63_19095"/>
<dbReference type="PROSITE" id="PS51900">
    <property type="entry name" value="CB"/>
    <property type="match status" value="1"/>
</dbReference>
<evidence type="ECO:0000256" key="2">
    <source>
        <dbReference type="ARBA" id="ARBA00004496"/>
    </source>
</evidence>
<keyword evidence="5" id="KW-0132">Cell division</keyword>
<keyword evidence="8 11" id="KW-0238">DNA-binding</keyword>
<evidence type="ECO:0000259" key="13">
    <source>
        <dbReference type="PROSITE" id="PS51900"/>
    </source>
</evidence>
<dbReference type="EMBL" id="CP045798">
    <property type="protein sequence ID" value="QNB48190.1"/>
    <property type="molecule type" value="Genomic_DNA"/>
</dbReference>
<keyword evidence="7" id="KW-0229">DNA integration</keyword>
<dbReference type="Gene3D" id="1.10.443.10">
    <property type="entry name" value="Intergrase catalytic core"/>
    <property type="match status" value="1"/>
</dbReference>
<evidence type="ECO:0000313" key="15">
    <source>
        <dbReference type="Proteomes" id="UP000515847"/>
    </source>
</evidence>
<dbReference type="InterPro" id="IPR011010">
    <property type="entry name" value="DNA_brk_join_enz"/>
</dbReference>
<dbReference type="AlphaFoldDB" id="A0A7G6E7Y6"/>
<reference evidence="14 15" key="1">
    <citation type="journal article" date="2019" name="Front. Microbiol.">
        <title>Thermoanaerosceptrum fracticalcis gen. nov. sp. nov., a Novel Fumarate-Fermenting Microorganism From a Deep Fractured Carbonate Aquifer of the US Great Basin.</title>
        <authorList>
            <person name="Hamilton-Brehm S.D."/>
            <person name="Stewart L.E."/>
            <person name="Zavarin M."/>
            <person name="Caldwell M."/>
            <person name="Lawson P.A."/>
            <person name="Onstott T.C."/>
            <person name="Grzymski J."/>
            <person name="Neveux I."/>
            <person name="Lollar B.S."/>
            <person name="Russell C.E."/>
            <person name="Moser D.P."/>
        </authorList>
    </citation>
    <scope>NUCLEOTIDE SEQUENCE [LARGE SCALE GENOMIC DNA]</scope>
    <source>
        <strain evidence="14 15">DRI-13</strain>
    </source>
</reference>
<dbReference type="InterPro" id="IPR004107">
    <property type="entry name" value="Integrase_SAM-like_N"/>
</dbReference>
<keyword evidence="4" id="KW-0963">Cytoplasm</keyword>
<evidence type="ECO:0000256" key="5">
    <source>
        <dbReference type="ARBA" id="ARBA00022618"/>
    </source>
</evidence>
<evidence type="ECO:0000259" key="12">
    <source>
        <dbReference type="PROSITE" id="PS51898"/>
    </source>
</evidence>
<dbReference type="Proteomes" id="UP000515847">
    <property type="component" value="Chromosome"/>
</dbReference>
<dbReference type="PANTHER" id="PTHR30349:SF77">
    <property type="entry name" value="TYROSINE RECOMBINASE XERC"/>
    <property type="match status" value="1"/>
</dbReference>
<comment type="similarity">
    <text evidence="3">Belongs to the 'phage' integrase family.</text>
</comment>
<comment type="subcellular location">
    <subcellularLocation>
        <location evidence="2">Cytoplasm</location>
    </subcellularLocation>
</comment>
<keyword evidence="6" id="KW-0159">Chromosome partition</keyword>
<dbReference type="Pfam" id="PF00589">
    <property type="entry name" value="Phage_integrase"/>
    <property type="match status" value="1"/>
</dbReference>
<dbReference type="GO" id="GO:0005737">
    <property type="term" value="C:cytoplasm"/>
    <property type="evidence" value="ECO:0007669"/>
    <property type="project" value="UniProtKB-SubCell"/>
</dbReference>
<dbReference type="InterPro" id="IPR050090">
    <property type="entry name" value="Tyrosine_recombinase_XerCD"/>
</dbReference>
<dbReference type="InterPro" id="IPR002104">
    <property type="entry name" value="Integrase_catalytic"/>
</dbReference>
<proteinExistence type="inferred from homology"/>
<evidence type="ECO:0000256" key="6">
    <source>
        <dbReference type="ARBA" id="ARBA00022829"/>
    </source>
</evidence>
<dbReference type="GO" id="GO:0003677">
    <property type="term" value="F:DNA binding"/>
    <property type="evidence" value="ECO:0007669"/>
    <property type="project" value="UniProtKB-UniRule"/>
</dbReference>
<dbReference type="NCBIfam" id="NF040815">
    <property type="entry name" value="recomb_XerA_Arch"/>
    <property type="match status" value="1"/>
</dbReference>
<dbReference type="InterPro" id="IPR044068">
    <property type="entry name" value="CB"/>
</dbReference>
<protein>
    <submittedName>
        <fullName evidence="14">Tyrosine-type recombinase/integrase</fullName>
    </submittedName>
</protein>
<sequence>MEQLLKELVYSILELSPEIDQLQLRSRIAGILAMYDIRPGKITAGHPDVAEKVKLYLAAKKLEGLSPLTLEGYEIELRLFANFVQKPVEAMTTNDIRQFLGKFEDLKLSSISRKLSVLKSFFGWLTEEEIIPRDPTRKIKPPKKEKHLPKALSIEELELIRESCQTPRERALVEVFYATGCRLSEIQQLNRQDIDWQQRSAKVIGKGNKEREVYFSFKAIYHLKKYLKTRDDIVPALFVTQRKPYRRMSKRAIQREFDIIAARAEISKNLHPHVMRHTMATLTLNNGADIVAVQSLLGHSNPATTQVYAQLTSGRRKEQYQKYLVQ</sequence>
<feature type="domain" description="Core-binding (CB)" evidence="13">
    <location>
        <begin position="47"/>
        <end position="126"/>
    </location>
</feature>
<name>A0A7G6E7Y6_THEFR</name>
<dbReference type="Gene3D" id="1.10.150.130">
    <property type="match status" value="1"/>
</dbReference>
<evidence type="ECO:0000313" key="14">
    <source>
        <dbReference type="EMBL" id="QNB48190.1"/>
    </source>
</evidence>
<dbReference type="GO" id="GO:0051301">
    <property type="term" value="P:cell division"/>
    <property type="evidence" value="ECO:0007669"/>
    <property type="project" value="UniProtKB-KW"/>
</dbReference>
<evidence type="ECO:0000256" key="1">
    <source>
        <dbReference type="ARBA" id="ARBA00003283"/>
    </source>
</evidence>
<evidence type="ECO:0000256" key="10">
    <source>
        <dbReference type="ARBA" id="ARBA00023306"/>
    </source>
</evidence>
<organism evidence="14 15">
    <name type="scientific">Thermanaerosceptrum fracticalcis</name>
    <dbReference type="NCBI Taxonomy" id="1712410"/>
    <lineage>
        <taxon>Bacteria</taxon>
        <taxon>Bacillati</taxon>
        <taxon>Bacillota</taxon>
        <taxon>Clostridia</taxon>
        <taxon>Eubacteriales</taxon>
        <taxon>Peptococcaceae</taxon>
        <taxon>Thermanaerosceptrum</taxon>
    </lineage>
</organism>